<proteinExistence type="predicted"/>
<dbReference type="OrthoDB" id="4981587at2"/>
<evidence type="ECO:0000256" key="1">
    <source>
        <dbReference type="SAM" id="MobiDB-lite"/>
    </source>
</evidence>
<dbReference type="AlphaFoldDB" id="A0A6I3M2S7"/>
<dbReference type="EMBL" id="WMLB01000023">
    <property type="protein sequence ID" value="MTH68900.1"/>
    <property type="molecule type" value="Genomic_DNA"/>
</dbReference>
<reference evidence="3 4" key="1">
    <citation type="submission" date="2019-11" db="EMBL/GenBank/DDBJ databases">
        <title>Agromyces kandeliae sp. nov., isolated from mangrove soil.</title>
        <authorList>
            <person name="Wang R."/>
        </authorList>
    </citation>
    <scope>NUCLEOTIDE SEQUENCE [LARGE SCALE GENOMIC DNA]</scope>
    <source>
        <strain evidence="3 4">JCM 11433</strain>
    </source>
</reference>
<evidence type="ECO:0000256" key="2">
    <source>
        <dbReference type="SAM" id="SignalP"/>
    </source>
</evidence>
<protein>
    <submittedName>
        <fullName evidence="3">Uncharacterized protein</fullName>
    </submittedName>
</protein>
<evidence type="ECO:0000313" key="4">
    <source>
        <dbReference type="Proteomes" id="UP000433071"/>
    </source>
</evidence>
<dbReference type="RefSeq" id="WP_155051947.1">
    <property type="nucleotide sequence ID" value="NZ_BAAAIB010000002.1"/>
</dbReference>
<evidence type="ECO:0000313" key="3">
    <source>
        <dbReference type="EMBL" id="MTH68900.1"/>
    </source>
</evidence>
<keyword evidence="4" id="KW-1185">Reference proteome</keyword>
<sequence length="145" mass="14837">MRRSPVSWIAGPGCLAMALLLSACDLGAVAPSSSPSSPTAPEATETEPPAPASPVLTQAVWNEPSNEVIASGLVDGTLDASADCVFEFGLDGRTVTRETVPEPGPSSLDCGSAYVQVDELGPGTWSVRLGYGGTYSNEEKVEVPG</sequence>
<keyword evidence="2" id="KW-0732">Signal</keyword>
<organism evidence="3 4">
    <name type="scientific">Agromyces bracchium</name>
    <dbReference type="NCBI Taxonomy" id="88376"/>
    <lineage>
        <taxon>Bacteria</taxon>
        <taxon>Bacillati</taxon>
        <taxon>Actinomycetota</taxon>
        <taxon>Actinomycetes</taxon>
        <taxon>Micrococcales</taxon>
        <taxon>Microbacteriaceae</taxon>
        <taxon>Agromyces</taxon>
    </lineage>
</organism>
<feature type="chain" id="PRO_5039029144" evidence="2">
    <location>
        <begin position="24"/>
        <end position="145"/>
    </location>
</feature>
<gene>
    <name evidence="3" type="ORF">GJ743_11005</name>
</gene>
<dbReference type="PROSITE" id="PS51257">
    <property type="entry name" value="PROKAR_LIPOPROTEIN"/>
    <property type="match status" value="1"/>
</dbReference>
<comment type="caution">
    <text evidence="3">The sequence shown here is derived from an EMBL/GenBank/DDBJ whole genome shotgun (WGS) entry which is preliminary data.</text>
</comment>
<feature type="region of interest" description="Disordered" evidence="1">
    <location>
        <begin position="31"/>
        <end position="53"/>
    </location>
</feature>
<feature type="signal peptide" evidence="2">
    <location>
        <begin position="1"/>
        <end position="23"/>
    </location>
</feature>
<name>A0A6I3M2S7_9MICO</name>
<feature type="compositionally biased region" description="Low complexity" evidence="1">
    <location>
        <begin position="31"/>
        <end position="47"/>
    </location>
</feature>
<accession>A0A6I3M2S7</accession>
<dbReference type="Proteomes" id="UP000433071">
    <property type="component" value="Unassembled WGS sequence"/>
</dbReference>